<keyword evidence="3 5" id="KW-0689">Ribosomal protein</keyword>
<evidence type="ECO:0000256" key="1">
    <source>
        <dbReference type="ARBA" id="ARBA00022730"/>
    </source>
</evidence>
<comment type="function">
    <text evidence="5">This is one of the proteins that binds to the 5S RNA in the ribosome where it forms part of the central protuberance.</text>
</comment>
<name>A0ABV6Q3Q0_9DEIN</name>
<evidence type="ECO:0000259" key="8">
    <source>
        <dbReference type="Pfam" id="PF14693"/>
    </source>
</evidence>
<comment type="similarity">
    <text evidence="5">Belongs to the bacterial ribosomal protein bL25 family. CTC subfamily.</text>
</comment>
<gene>
    <name evidence="5" type="primary">rplY</name>
    <name evidence="5" type="synonym">ctc</name>
    <name evidence="9" type="ORF">ACFFFP_06260</name>
</gene>
<keyword evidence="4 5" id="KW-0687">Ribonucleoprotein</keyword>
<dbReference type="Pfam" id="PF01386">
    <property type="entry name" value="Ribosomal_L25p"/>
    <property type="match status" value="1"/>
</dbReference>
<feature type="compositionally biased region" description="Basic and acidic residues" evidence="6">
    <location>
        <begin position="195"/>
        <end position="206"/>
    </location>
</feature>
<evidence type="ECO:0000256" key="5">
    <source>
        <dbReference type="HAMAP-Rule" id="MF_01334"/>
    </source>
</evidence>
<dbReference type="CDD" id="cd00495">
    <property type="entry name" value="Ribosomal_L25_TL5_CTC"/>
    <property type="match status" value="1"/>
</dbReference>
<dbReference type="PANTHER" id="PTHR33284:SF1">
    <property type="entry name" value="RIBOSOMAL PROTEIN L25_GLN-TRNA SYNTHETASE, ANTI-CODON-BINDING DOMAIN-CONTAINING PROTEIN"/>
    <property type="match status" value="1"/>
</dbReference>
<dbReference type="InterPro" id="IPR001021">
    <property type="entry name" value="Ribosomal_bL25_long"/>
</dbReference>
<dbReference type="Gene3D" id="2.170.120.20">
    <property type="entry name" value="Ribosomal protein L25, beta domain"/>
    <property type="match status" value="1"/>
</dbReference>
<sequence>MEYYLKAYYREGEKPNALRQAGKLPAVMYNKHVNRKIYVDLAEFDKVFRQASIHHVIVLELPDGQKLPTLVRQVSLNKRKRRPEHVDFFVLSDEPVEMYVPLRFVGTPQGVREGGVLQEIHRDILVRVSPRNIPEFIEVDVSGLGIGDSLHASDLKLPEGVKLAMPPEETIAAVVPPEDVERLAAEAAEAPAEPEVIKKGKEEKEE</sequence>
<dbReference type="InterPro" id="IPR037121">
    <property type="entry name" value="Ribosomal_bL25_C"/>
</dbReference>
<dbReference type="NCBIfam" id="TIGR00731">
    <property type="entry name" value="bL25_bact_ctc"/>
    <property type="match status" value="1"/>
</dbReference>
<dbReference type="InterPro" id="IPR020057">
    <property type="entry name" value="Ribosomal_bL25_b-dom"/>
</dbReference>
<keyword evidence="2 5" id="KW-0694">RNA-binding</keyword>
<organism evidence="9 10">
    <name type="scientific">Thermus composti</name>
    <dbReference type="NCBI Taxonomy" id="532059"/>
    <lineage>
        <taxon>Bacteria</taxon>
        <taxon>Thermotogati</taxon>
        <taxon>Deinococcota</taxon>
        <taxon>Deinococci</taxon>
        <taxon>Thermales</taxon>
        <taxon>Thermaceae</taxon>
        <taxon>Thermus</taxon>
    </lineage>
</organism>
<proteinExistence type="inferred from homology"/>
<reference evidence="9 10" key="1">
    <citation type="submission" date="2024-09" db="EMBL/GenBank/DDBJ databases">
        <authorList>
            <person name="Sun Q."/>
            <person name="Mori K."/>
        </authorList>
    </citation>
    <scope>NUCLEOTIDE SEQUENCE [LARGE SCALE GENOMIC DNA]</scope>
    <source>
        <strain evidence="9 10">NCAIM B.02340</strain>
    </source>
</reference>
<comment type="caution">
    <text evidence="9">The sequence shown here is derived from an EMBL/GenBank/DDBJ whole genome shotgun (WGS) entry which is preliminary data.</text>
</comment>
<dbReference type="Pfam" id="PF14693">
    <property type="entry name" value="Ribosomal_TL5_C"/>
    <property type="match status" value="1"/>
</dbReference>
<evidence type="ECO:0000259" key="7">
    <source>
        <dbReference type="Pfam" id="PF01386"/>
    </source>
</evidence>
<feature type="domain" description="Large ribosomal subunit protein bL25 beta" evidence="8">
    <location>
        <begin position="96"/>
        <end position="177"/>
    </location>
</feature>
<evidence type="ECO:0000256" key="4">
    <source>
        <dbReference type="ARBA" id="ARBA00023274"/>
    </source>
</evidence>
<dbReference type="SUPFAM" id="SSF50715">
    <property type="entry name" value="Ribosomal protein L25-like"/>
    <property type="match status" value="1"/>
</dbReference>
<protein>
    <recommendedName>
        <fullName evidence="5">Large ribosomal subunit protein bL25</fullName>
    </recommendedName>
    <alternativeName>
        <fullName evidence="5">General stress protein CTC</fullName>
    </alternativeName>
</protein>
<dbReference type="InterPro" id="IPR020056">
    <property type="entry name" value="Rbsml_bL25/Gln-tRNA_synth_N"/>
</dbReference>
<comment type="subunit">
    <text evidence="5">Part of the 50S ribosomal subunit; part of the 5S rRNA/L5/L18/L25 subcomplex. Contacts the 5S rRNA. Binds to the 5S rRNA independently of L5 and L18.</text>
</comment>
<dbReference type="InterPro" id="IPR029751">
    <property type="entry name" value="Ribosomal_L25_dom"/>
</dbReference>
<keyword evidence="1 5" id="KW-0699">rRNA-binding</keyword>
<dbReference type="RefSeq" id="WP_188846768.1">
    <property type="nucleotide sequence ID" value="NZ_BMPJ01000007.1"/>
</dbReference>
<dbReference type="HAMAP" id="MF_01334">
    <property type="entry name" value="Ribosomal_bL25_CTC"/>
    <property type="match status" value="1"/>
</dbReference>
<evidence type="ECO:0000256" key="2">
    <source>
        <dbReference type="ARBA" id="ARBA00022884"/>
    </source>
</evidence>
<dbReference type="InterPro" id="IPR011035">
    <property type="entry name" value="Ribosomal_bL25/Gln-tRNA_synth"/>
</dbReference>
<feature type="domain" description="Large ribosomal subunit protein bL25 L25" evidence="7">
    <location>
        <begin position="5"/>
        <end position="88"/>
    </location>
</feature>
<dbReference type="PANTHER" id="PTHR33284">
    <property type="entry name" value="RIBOSOMAL PROTEIN L25/GLN-TRNA SYNTHETASE, ANTI-CODON-BINDING DOMAIN-CONTAINING PROTEIN"/>
    <property type="match status" value="1"/>
</dbReference>
<dbReference type="Proteomes" id="UP001589830">
    <property type="component" value="Unassembled WGS sequence"/>
</dbReference>
<feature type="compositionally biased region" description="Low complexity" evidence="6">
    <location>
        <begin position="185"/>
        <end position="194"/>
    </location>
</feature>
<evidence type="ECO:0000256" key="6">
    <source>
        <dbReference type="SAM" id="MobiDB-lite"/>
    </source>
</evidence>
<evidence type="ECO:0000313" key="10">
    <source>
        <dbReference type="Proteomes" id="UP001589830"/>
    </source>
</evidence>
<feature type="region of interest" description="Disordered" evidence="6">
    <location>
        <begin position="185"/>
        <end position="206"/>
    </location>
</feature>
<evidence type="ECO:0000313" key="9">
    <source>
        <dbReference type="EMBL" id="MFC0595768.1"/>
    </source>
</evidence>
<accession>A0ABV6Q3Q0</accession>
<dbReference type="InterPro" id="IPR020930">
    <property type="entry name" value="Ribosomal_uL5_bac-type"/>
</dbReference>
<evidence type="ECO:0000256" key="3">
    <source>
        <dbReference type="ARBA" id="ARBA00022980"/>
    </source>
</evidence>
<dbReference type="EMBL" id="JBHLTW010000027">
    <property type="protein sequence ID" value="MFC0595768.1"/>
    <property type="molecule type" value="Genomic_DNA"/>
</dbReference>
<dbReference type="Gene3D" id="2.40.240.10">
    <property type="entry name" value="Ribosomal Protein L25, Chain P"/>
    <property type="match status" value="1"/>
</dbReference>
<dbReference type="GO" id="GO:0005840">
    <property type="term" value="C:ribosome"/>
    <property type="evidence" value="ECO:0007669"/>
    <property type="project" value="UniProtKB-KW"/>
</dbReference>
<keyword evidence="10" id="KW-1185">Reference proteome</keyword>